<dbReference type="Gene3D" id="1.10.30.50">
    <property type="match status" value="1"/>
</dbReference>
<organism evidence="1 2">
    <name type="scientific">Actinoplanes siamensis</name>
    <dbReference type="NCBI Taxonomy" id="1223317"/>
    <lineage>
        <taxon>Bacteria</taxon>
        <taxon>Bacillati</taxon>
        <taxon>Actinomycetota</taxon>
        <taxon>Actinomycetes</taxon>
        <taxon>Micromonosporales</taxon>
        <taxon>Micromonosporaceae</taxon>
        <taxon>Actinoplanes</taxon>
    </lineage>
</organism>
<comment type="caution">
    <text evidence="1">The sequence shown here is derived from an EMBL/GenBank/DDBJ whole genome shotgun (WGS) entry which is preliminary data.</text>
</comment>
<evidence type="ECO:0000313" key="2">
    <source>
        <dbReference type="Proteomes" id="UP000629619"/>
    </source>
</evidence>
<dbReference type="AlphaFoldDB" id="A0A919N948"/>
<gene>
    <name evidence="1" type="ORF">Asi03nite_42690</name>
</gene>
<sequence length="247" mass="27411">MIPFVRRPLPAGLSATLTARTAELRGSANPYEDARKAWKAAGPIRRGLKRHLCTACARPAFCMYCHESRGTDVDHYEPIKRRPLRAFDWHNHLLACSCCNQQAKQEIFPVDPAGRPLLLDPAADDSADHMTLASTGEFIDLTPRGAETIAVLGLNRRGELVQARYRSWRGVIRVFEQAARNGDLLSPDDLEDLRFLPVVEAFHHFAHDIAAGRLPRKGVRPGIVSYAQQNLAVVSGVFAACRLKRLG</sequence>
<proteinExistence type="predicted"/>
<dbReference type="EMBL" id="BOMW01000040">
    <property type="protein sequence ID" value="GIF06731.1"/>
    <property type="molecule type" value="Genomic_DNA"/>
</dbReference>
<evidence type="ECO:0000313" key="1">
    <source>
        <dbReference type="EMBL" id="GIF06731.1"/>
    </source>
</evidence>
<reference evidence="1" key="1">
    <citation type="submission" date="2021-01" db="EMBL/GenBank/DDBJ databases">
        <title>Whole genome shotgun sequence of Actinoplanes siamensis NBRC 109076.</title>
        <authorList>
            <person name="Komaki H."/>
            <person name="Tamura T."/>
        </authorList>
    </citation>
    <scope>NUCLEOTIDE SEQUENCE</scope>
    <source>
        <strain evidence="1">NBRC 109076</strain>
    </source>
</reference>
<dbReference type="InterPro" id="IPR003615">
    <property type="entry name" value="HNH_nuc"/>
</dbReference>
<keyword evidence="2" id="KW-1185">Reference proteome</keyword>
<dbReference type="RefSeq" id="WP_203682169.1">
    <property type="nucleotide sequence ID" value="NZ_BOMW01000040.1"/>
</dbReference>
<dbReference type="CDD" id="cd00085">
    <property type="entry name" value="HNHc"/>
    <property type="match status" value="1"/>
</dbReference>
<evidence type="ECO:0008006" key="3">
    <source>
        <dbReference type="Google" id="ProtNLM"/>
    </source>
</evidence>
<dbReference type="Proteomes" id="UP000629619">
    <property type="component" value="Unassembled WGS sequence"/>
</dbReference>
<name>A0A919N948_9ACTN</name>
<protein>
    <recommendedName>
        <fullName evidence="3">HNH endonuclease</fullName>
    </recommendedName>
</protein>
<accession>A0A919N948</accession>